<evidence type="ECO:0000313" key="3">
    <source>
        <dbReference type="EMBL" id="HBH2622397.1"/>
    </source>
</evidence>
<reference evidence="2" key="1">
    <citation type="journal article" date="2018" name="Genome Biol.">
        <title>SKESA: strategic k-mer extension for scrupulous assemblies.</title>
        <authorList>
            <person name="Souvorov A."/>
            <person name="Agarwala R."/>
            <person name="Lipman D.J."/>
        </authorList>
    </citation>
    <scope>NUCLEOTIDE SEQUENCE</scope>
    <source>
        <strain evidence="2">Clostridioides</strain>
    </source>
</reference>
<feature type="transmembrane region" description="Helical" evidence="1">
    <location>
        <begin position="14"/>
        <end position="39"/>
    </location>
</feature>
<feature type="transmembrane region" description="Helical" evidence="1">
    <location>
        <begin position="51"/>
        <end position="71"/>
    </location>
</feature>
<keyword evidence="1" id="KW-0812">Transmembrane</keyword>
<dbReference type="AlphaFoldDB" id="A0A9P3WUX0"/>
<gene>
    <name evidence="2" type="ORF">KRQ00_003013</name>
    <name evidence="3" type="ORF">KRQ00_004276</name>
</gene>
<evidence type="ECO:0000256" key="1">
    <source>
        <dbReference type="SAM" id="Phobius"/>
    </source>
</evidence>
<accession>A0A9P3WUX0</accession>
<dbReference type="Proteomes" id="UP000879542">
    <property type="component" value="Unassembled WGS sequence"/>
</dbReference>
<feature type="transmembrane region" description="Helical" evidence="1">
    <location>
        <begin position="146"/>
        <end position="164"/>
    </location>
</feature>
<dbReference type="EMBL" id="DAEQIJ010000070">
    <property type="protein sequence ID" value="HBH2622397.1"/>
    <property type="molecule type" value="Genomic_DNA"/>
</dbReference>
<comment type="caution">
    <text evidence="2">The sequence shown here is derived from an EMBL/GenBank/DDBJ whole genome shotgun (WGS) entry which is preliminary data.</text>
</comment>
<feature type="transmembrane region" description="Helical" evidence="1">
    <location>
        <begin position="91"/>
        <end position="108"/>
    </location>
</feature>
<feature type="transmembrane region" description="Helical" evidence="1">
    <location>
        <begin position="115"/>
        <end position="134"/>
    </location>
</feature>
<evidence type="ECO:0000313" key="2">
    <source>
        <dbReference type="EMBL" id="HBH2621227.1"/>
    </source>
</evidence>
<sequence>MFPILLFDNNLNDFTIIVGAFFSLLIISLISGLLATLILPEKWVFTVTRGGLFISLLITVLGGIWPMIGRFYPKEYKSTDIFKRSMAIEGLFEWLGLLCLILLIEIFARQSEFCEYIVSLGKSLLILHSIPFYPFECFGGKRIWNYSKILSIITIVISIGMLYLF</sequence>
<proteinExistence type="predicted"/>
<reference evidence="2" key="2">
    <citation type="submission" date="2021-06" db="EMBL/GenBank/DDBJ databases">
        <authorList>
            <consortium name="NCBI Pathogen Detection Project"/>
        </authorList>
    </citation>
    <scope>NUCLEOTIDE SEQUENCE</scope>
    <source>
        <strain evidence="2">Clostridioides</strain>
    </source>
</reference>
<name>A0A9P3WUX0_CLODI</name>
<keyword evidence="1" id="KW-0472">Membrane</keyword>
<dbReference type="EMBL" id="DAEQIJ010000016">
    <property type="protein sequence ID" value="HBH2621227.1"/>
    <property type="molecule type" value="Genomic_DNA"/>
</dbReference>
<organism evidence="2 4">
    <name type="scientific">Clostridioides difficile</name>
    <name type="common">Peptoclostridium difficile</name>
    <dbReference type="NCBI Taxonomy" id="1496"/>
    <lineage>
        <taxon>Bacteria</taxon>
        <taxon>Bacillati</taxon>
        <taxon>Bacillota</taxon>
        <taxon>Clostridia</taxon>
        <taxon>Peptostreptococcales</taxon>
        <taxon>Peptostreptococcaceae</taxon>
        <taxon>Clostridioides</taxon>
    </lineage>
</organism>
<protein>
    <submittedName>
        <fullName evidence="2">Uncharacterized protein</fullName>
    </submittedName>
</protein>
<keyword evidence="1" id="KW-1133">Transmembrane helix</keyword>
<evidence type="ECO:0000313" key="4">
    <source>
        <dbReference type="Proteomes" id="UP000879542"/>
    </source>
</evidence>